<comment type="caution">
    <text evidence="7">The sequence shown here is derived from an EMBL/GenBank/DDBJ whole genome shotgun (WGS) entry which is preliminary data.</text>
</comment>
<dbReference type="InterPro" id="IPR008622">
    <property type="entry name" value="FliT"/>
</dbReference>
<evidence type="ECO:0000256" key="5">
    <source>
        <dbReference type="ARBA" id="ARBA00093797"/>
    </source>
</evidence>
<dbReference type="RefSeq" id="WP_106158331.1">
    <property type="nucleotide sequence ID" value="NZ_DAMCBJ010000001.1"/>
</dbReference>
<evidence type="ECO:0000256" key="1">
    <source>
        <dbReference type="ARBA" id="ARBA00004514"/>
    </source>
</evidence>
<organism evidence="7 9">
    <name type="scientific">Pseudomonas songnenensis</name>
    <dbReference type="NCBI Taxonomy" id="1176259"/>
    <lineage>
        <taxon>Bacteria</taxon>
        <taxon>Pseudomonadati</taxon>
        <taxon>Pseudomonadota</taxon>
        <taxon>Gammaproteobacteria</taxon>
        <taxon>Pseudomonadales</taxon>
        <taxon>Pseudomonadaceae</taxon>
        <taxon>Pseudomonas</taxon>
    </lineage>
</organism>
<name>A0A482UHZ4_9PSED</name>
<proteinExistence type="predicted"/>
<evidence type="ECO:0000313" key="9">
    <source>
        <dbReference type="Proteomes" id="UP000282800"/>
    </source>
</evidence>
<keyword evidence="4" id="KW-0143">Chaperone</keyword>
<keyword evidence="7" id="KW-0969">Cilium</keyword>
<dbReference type="EMBL" id="RWYU02000005">
    <property type="protein sequence ID" value="RYJ61588.1"/>
    <property type="molecule type" value="Genomic_DNA"/>
</dbReference>
<dbReference type="Proteomes" id="UP000282800">
    <property type="component" value="Unassembled WGS sequence"/>
</dbReference>
<dbReference type="OrthoDB" id="7013020at2"/>
<comment type="subcellular location">
    <subcellularLocation>
        <location evidence="1">Cytoplasm</location>
        <location evidence="1">Cytosol</location>
    </subcellularLocation>
</comment>
<reference evidence="6 8" key="1">
    <citation type="submission" date="2018-10" db="EMBL/GenBank/DDBJ databases">
        <title>Pseudomonas songnenensis NEAU-ST5-5(T) genome.</title>
        <authorList>
            <person name="Pengp J."/>
            <person name="Liu Z.-P."/>
        </authorList>
    </citation>
    <scope>NUCLEOTIDE SEQUENCE [LARGE SCALE GENOMIC DNA]</scope>
    <source>
        <strain evidence="6 8">NEAU-ST5-5</strain>
    </source>
</reference>
<dbReference type="Proteomes" id="UP000279228">
    <property type="component" value="Unassembled WGS sequence"/>
</dbReference>
<evidence type="ECO:0000256" key="3">
    <source>
        <dbReference type="ARBA" id="ARBA00022795"/>
    </source>
</evidence>
<reference evidence="7 9" key="2">
    <citation type="submission" date="2019-01" db="EMBL/GenBank/DDBJ databases">
        <title>High-quality draft genome of. Pseudomonas songnenensis str. L103, a full-fledged denitrifier isolated from 100 meters deep aquifer in a heavily nitrogen fertilized agricultural area.</title>
        <authorList>
            <person name="Liu M."/>
            <person name="Liu B."/>
        </authorList>
    </citation>
    <scope>NUCLEOTIDE SEQUENCE [LARGE SCALE GENOMIC DNA]</scope>
    <source>
        <strain evidence="7 9">L103</strain>
    </source>
</reference>
<keyword evidence="2" id="KW-0963">Cytoplasm</keyword>
<keyword evidence="8" id="KW-1185">Reference proteome</keyword>
<dbReference type="AlphaFoldDB" id="A0A482UHZ4"/>
<evidence type="ECO:0000256" key="4">
    <source>
        <dbReference type="ARBA" id="ARBA00023186"/>
    </source>
</evidence>
<evidence type="ECO:0000313" key="8">
    <source>
        <dbReference type="Proteomes" id="UP000279228"/>
    </source>
</evidence>
<accession>A0A482UHZ4</accession>
<dbReference type="EMBL" id="RFFN01000002">
    <property type="protein sequence ID" value="RMH98244.1"/>
    <property type="molecule type" value="Genomic_DNA"/>
</dbReference>
<keyword evidence="3" id="KW-1005">Bacterial flagellum biogenesis</keyword>
<keyword evidence="7" id="KW-0282">Flagellum</keyword>
<evidence type="ECO:0000256" key="2">
    <source>
        <dbReference type="ARBA" id="ARBA00022490"/>
    </source>
</evidence>
<protein>
    <recommendedName>
        <fullName evidence="5">Flagellar protein FliT</fullName>
    </recommendedName>
</protein>
<sequence length="98" mass="11233">MIASLKRLEETGTALRDALAQQNWAAIGLLDRECRSAVDEAMQARERDNDQVRQRLQELLDLYGELVMTCQMERVRVAGELRQLNPPKQSAKLYKLFG</sequence>
<evidence type="ECO:0000313" key="6">
    <source>
        <dbReference type="EMBL" id="RMH98244.1"/>
    </source>
</evidence>
<dbReference type="Pfam" id="PF05400">
    <property type="entry name" value="FliT"/>
    <property type="match status" value="1"/>
</dbReference>
<gene>
    <name evidence="6" type="ORF">EA798_07510</name>
    <name evidence="7" type="ORF">EJA06_012805</name>
</gene>
<keyword evidence="7" id="KW-0966">Cell projection</keyword>
<evidence type="ECO:0000313" key="7">
    <source>
        <dbReference type="EMBL" id="RYJ61588.1"/>
    </source>
</evidence>